<organism evidence="2 3">
    <name type="scientific">Apatococcus lobatus</name>
    <dbReference type="NCBI Taxonomy" id="904363"/>
    <lineage>
        <taxon>Eukaryota</taxon>
        <taxon>Viridiplantae</taxon>
        <taxon>Chlorophyta</taxon>
        <taxon>core chlorophytes</taxon>
        <taxon>Trebouxiophyceae</taxon>
        <taxon>Chlorellales</taxon>
        <taxon>Chlorellaceae</taxon>
        <taxon>Apatococcus</taxon>
    </lineage>
</organism>
<evidence type="ECO:0000256" key="1">
    <source>
        <dbReference type="SAM" id="MobiDB-lite"/>
    </source>
</evidence>
<keyword evidence="3" id="KW-1185">Reference proteome</keyword>
<sequence length="483" mass="52183">MEDIWADGMDPDDGHAEGPMQQFWSDSMEPVAPQEMEVMPPLVSPVGQEGEPISCVYKDELLEHVSGALMEAGDSDLHQECLIRRQGPRPLPDWERFKRCHDVDVQSRDIWVDGAVAGVLLVLCQAHSALWTLSALQDINTFEAALQQVATEHVGVMPLVIAGFAKPPCSGVDPKIHGSGTLLSPPVRGDDGEWTVAVATALHVVSHWTPIRTKDLLDAADFIPKDVAKTAGLQGEWKLVAEPRAATSQRKAIVAQRPAWQKELDLLIFTAAVPKGAAGQVFPFKALQGWDLTMRKALVVPTRPLPPTDGTPSLLLVGTPVEPIVLTGNIPDVVLQQRHGISTDRGPGTDAEKIERDIMRTHKGVVSVGDVVAANNIFICHRCSAGYGMSGGPATSISKPGLLHGVQLSSAGKPWQYNLLYGVNHPGFILQYGIKVVPLLSKCPAVEYPAKHMLSAIQDYLEYHQDLLGIAGCTQDAELICSL</sequence>
<protein>
    <submittedName>
        <fullName evidence="2">Uncharacterized protein</fullName>
    </submittedName>
</protein>
<dbReference type="AlphaFoldDB" id="A0AAW1QB69"/>
<proteinExistence type="predicted"/>
<gene>
    <name evidence="2" type="ORF">WJX74_007355</name>
</gene>
<comment type="caution">
    <text evidence="2">The sequence shown here is derived from an EMBL/GenBank/DDBJ whole genome shotgun (WGS) entry which is preliminary data.</text>
</comment>
<feature type="region of interest" description="Disordered" evidence="1">
    <location>
        <begin position="1"/>
        <end position="21"/>
    </location>
</feature>
<evidence type="ECO:0000313" key="3">
    <source>
        <dbReference type="Proteomes" id="UP001438707"/>
    </source>
</evidence>
<feature type="compositionally biased region" description="Acidic residues" evidence="1">
    <location>
        <begin position="1"/>
        <end position="11"/>
    </location>
</feature>
<dbReference type="EMBL" id="JALJOS010000061">
    <property type="protein sequence ID" value="KAK9818518.1"/>
    <property type="molecule type" value="Genomic_DNA"/>
</dbReference>
<evidence type="ECO:0000313" key="2">
    <source>
        <dbReference type="EMBL" id="KAK9818518.1"/>
    </source>
</evidence>
<dbReference type="Proteomes" id="UP001438707">
    <property type="component" value="Unassembled WGS sequence"/>
</dbReference>
<reference evidence="2 3" key="1">
    <citation type="journal article" date="2024" name="Nat. Commun.">
        <title>Phylogenomics reveals the evolutionary origins of lichenization in chlorophyte algae.</title>
        <authorList>
            <person name="Puginier C."/>
            <person name="Libourel C."/>
            <person name="Otte J."/>
            <person name="Skaloud P."/>
            <person name="Haon M."/>
            <person name="Grisel S."/>
            <person name="Petersen M."/>
            <person name="Berrin J.G."/>
            <person name="Delaux P.M."/>
            <person name="Dal Grande F."/>
            <person name="Keller J."/>
        </authorList>
    </citation>
    <scope>NUCLEOTIDE SEQUENCE [LARGE SCALE GENOMIC DNA]</scope>
    <source>
        <strain evidence="2 3">SAG 2145</strain>
    </source>
</reference>
<name>A0AAW1QB69_9CHLO</name>
<accession>A0AAW1QB69</accession>